<feature type="transmembrane region" description="Helical" evidence="8">
    <location>
        <begin position="189"/>
        <end position="212"/>
    </location>
</feature>
<keyword evidence="4" id="KW-1003">Cell membrane</keyword>
<feature type="transmembrane region" description="Helical" evidence="8">
    <location>
        <begin position="254"/>
        <end position="274"/>
    </location>
</feature>
<feature type="transmembrane region" description="Helical" evidence="8">
    <location>
        <begin position="34"/>
        <end position="53"/>
    </location>
</feature>
<dbReference type="InterPro" id="IPR038770">
    <property type="entry name" value="Na+/solute_symporter_sf"/>
</dbReference>
<dbReference type="Gene3D" id="1.20.1530.20">
    <property type="match status" value="1"/>
</dbReference>
<feature type="transmembrane region" description="Helical" evidence="8">
    <location>
        <begin position="59"/>
        <end position="82"/>
    </location>
</feature>
<dbReference type="Pfam" id="PF03547">
    <property type="entry name" value="Mem_trans"/>
    <property type="match status" value="2"/>
</dbReference>
<evidence type="ECO:0000256" key="8">
    <source>
        <dbReference type="SAM" id="Phobius"/>
    </source>
</evidence>
<feature type="transmembrane region" description="Helical" evidence="8">
    <location>
        <begin position="224"/>
        <end position="248"/>
    </location>
</feature>
<evidence type="ECO:0000313" key="10">
    <source>
        <dbReference type="Proteomes" id="UP000031030"/>
    </source>
</evidence>
<dbReference type="GO" id="GO:0005886">
    <property type="term" value="C:plasma membrane"/>
    <property type="evidence" value="ECO:0007669"/>
    <property type="project" value="UniProtKB-SubCell"/>
</dbReference>
<evidence type="ECO:0000256" key="1">
    <source>
        <dbReference type="ARBA" id="ARBA00004651"/>
    </source>
</evidence>
<dbReference type="EMBL" id="JTDK01000008">
    <property type="protein sequence ID" value="KHK97752.1"/>
    <property type="molecule type" value="Genomic_DNA"/>
</dbReference>
<accession>A0A0B2A8B6</accession>
<comment type="similarity">
    <text evidence="2">Belongs to the auxin efflux carrier (TC 2.A.69) family.</text>
</comment>
<evidence type="ECO:0000256" key="4">
    <source>
        <dbReference type="ARBA" id="ARBA00022475"/>
    </source>
</evidence>
<feature type="transmembrane region" description="Helical" evidence="8">
    <location>
        <begin position="286"/>
        <end position="306"/>
    </location>
</feature>
<evidence type="ECO:0000256" key="5">
    <source>
        <dbReference type="ARBA" id="ARBA00022692"/>
    </source>
</evidence>
<keyword evidence="5 8" id="KW-0812">Transmembrane</keyword>
<proteinExistence type="inferred from homology"/>
<sequence>MGGVLTGFGIISFVILVGYLAGRFQVGGANAANVLNRLAFFIATPALLFVTLAHADLKIVFSAHLVVAGVSAAVAAGIFVLASRIAFPKPATTTAIGALGASYVNANNIGLPVAVYVLGSASFAVPVLLFQLIFFAPVALTVLDVTSRGQASIRTILTQPLRNPMILASAAGIIVDLAGWQLPSAVYEPFVLLGGAAVPMVLLAFGMSLHGARPLRTRSSRTDIIVAVVVKSVVMPAIAFVVAHVVLGVHGHELFAMVALAALPTAQNVYNFAARFEQAVDVARDVVLVTTIAAIPVLLVVAAVFAG</sequence>
<evidence type="ECO:0000313" key="9">
    <source>
        <dbReference type="EMBL" id="KHK97752.1"/>
    </source>
</evidence>
<dbReference type="PANTHER" id="PTHR36838">
    <property type="entry name" value="AUXIN EFFLUX CARRIER FAMILY PROTEIN"/>
    <property type="match status" value="1"/>
</dbReference>
<evidence type="ECO:0000256" key="7">
    <source>
        <dbReference type="ARBA" id="ARBA00023136"/>
    </source>
</evidence>
<feature type="transmembrane region" description="Helical" evidence="8">
    <location>
        <begin position="164"/>
        <end position="183"/>
    </location>
</feature>
<gene>
    <name evidence="9" type="ORF">LK09_09585</name>
</gene>
<dbReference type="Proteomes" id="UP000031030">
    <property type="component" value="Unassembled WGS sequence"/>
</dbReference>
<keyword evidence="3" id="KW-0813">Transport</keyword>
<keyword evidence="10" id="KW-1185">Reference proteome</keyword>
<dbReference type="STRING" id="1348253.LK09_09585"/>
<dbReference type="RefSeq" id="WP_039398703.1">
    <property type="nucleotide sequence ID" value="NZ_JTDK01000008.1"/>
</dbReference>
<dbReference type="GO" id="GO:0055085">
    <property type="term" value="P:transmembrane transport"/>
    <property type="evidence" value="ECO:0007669"/>
    <property type="project" value="InterPro"/>
</dbReference>
<feature type="transmembrane region" description="Helical" evidence="8">
    <location>
        <begin position="123"/>
        <end position="143"/>
    </location>
</feature>
<name>A0A0B2A8B6_9MICO</name>
<evidence type="ECO:0000256" key="6">
    <source>
        <dbReference type="ARBA" id="ARBA00022989"/>
    </source>
</evidence>
<evidence type="ECO:0000256" key="2">
    <source>
        <dbReference type="ARBA" id="ARBA00010145"/>
    </source>
</evidence>
<comment type="subcellular location">
    <subcellularLocation>
        <location evidence="1">Cell membrane</location>
        <topology evidence="1">Multi-pass membrane protein</topology>
    </subcellularLocation>
</comment>
<comment type="caution">
    <text evidence="9">The sequence shown here is derived from an EMBL/GenBank/DDBJ whole genome shotgun (WGS) entry which is preliminary data.</text>
</comment>
<feature type="transmembrane region" description="Helical" evidence="8">
    <location>
        <begin position="6"/>
        <end position="22"/>
    </location>
</feature>
<reference evidence="9 10" key="1">
    <citation type="submission" date="2014-11" db="EMBL/GenBank/DDBJ databases">
        <title>Genome sequence of Microbacterium mangrovi MUSC 115(T).</title>
        <authorList>
            <person name="Lee L.-H."/>
        </authorList>
    </citation>
    <scope>NUCLEOTIDE SEQUENCE [LARGE SCALE GENOMIC DNA]</scope>
    <source>
        <strain evidence="9 10">MUSC 115</strain>
    </source>
</reference>
<dbReference type="AlphaFoldDB" id="A0A0B2A8B6"/>
<dbReference type="OrthoDB" id="5405318at2"/>
<keyword evidence="7 8" id="KW-0472">Membrane</keyword>
<feature type="transmembrane region" description="Helical" evidence="8">
    <location>
        <begin position="94"/>
        <end position="117"/>
    </location>
</feature>
<organism evidence="9 10">
    <name type="scientific">Microbacterium mangrovi</name>
    <dbReference type="NCBI Taxonomy" id="1348253"/>
    <lineage>
        <taxon>Bacteria</taxon>
        <taxon>Bacillati</taxon>
        <taxon>Actinomycetota</taxon>
        <taxon>Actinomycetes</taxon>
        <taxon>Micrococcales</taxon>
        <taxon>Microbacteriaceae</taxon>
        <taxon>Microbacterium</taxon>
    </lineage>
</organism>
<protein>
    <submittedName>
        <fullName evidence="9">Membrane protein</fullName>
    </submittedName>
</protein>
<evidence type="ECO:0000256" key="3">
    <source>
        <dbReference type="ARBA" id="ARBA00022448"/>
    </source>
</evidence>
<dbReference type="PANTHER" id="PTHR36838:SF3">
    <property type="entry name" value="TRANSPORTER AUXIN EFFLUX CARRIER EC FAMILY"/>
    <property type="match status" value="1"/>
</dbReference>
<dbReference type="InterPro" id="IPR004776">
    <property type="entry name" value="Mem_transp_PIN-like"/>
</dbReference>
<keyword evidence="6 8" id="KW-1133">Transmembrane helix</keyword>